<protein>
    <recommendedName>
        <fullName evidence="3">Toxin-antitoxin system YwqK family antitoxin</fullName>
    </recommendedName>
</protein>
<comment type="caution">
    <text evidence="1">The sequence shown here is derived from an EMBL/GenBank/DDBJ whole genome shotgun (WGS) entry which is preliminary data.</text>
</comment>
<evidence type="ECO:0000313" key="1">
    <source>
        <dbReference type="EMBL" id="OIN61088.1"/>
    </source>
</evidence>
<evidence type="ECO:0000313" key="2">
    <source>
        <dbReference type="Proteomes" id="UP000181790"/>
    </source>
</evidence>
<dbReference type="InterPro" id="IPR011652">
    <property type="entry name" value="MORN_2"/>
</dbReference>
<name>A0A1S2VT52_9BACT</name>
<dbReference type="Pfam" id="PF07661">
    <property type="entry name" value="MORN_2"/>
    <property type="match status" value="1"/>
</dbReference>
<reference evidence="1 2" key="1">
    <citation type="submission" date="2016-10" db="EMBL/GenBank/DDBJ databases">
        <title>Arsenicibacter rosenii gen. nov., sp. nov., an efficient arsenic-methylating bacterium isolated from an arsenic-contaminated paddy soil.</title>
        <authorList>
            <person name="Huang K."/>
        </authorList>
    </citation>
    <scope>NUCLEOTIDE SEQUENCE [LARGE SCALE GENOMIC DNA]</scope>
    <source>
        <strain evidence="1 2">SM-1</strain>
    </source>
</reference>
<accession>A0A1S2VT52</accession>
<dbReference type="SUPFAM" id="SSF82185">
    <property type="entry name" value="Histone H3 K4-specific methyltransferase SET7/9 N-terminal domain"/>
    <property type="match status" value="1"/>
</dbReference>
<dbReference type="EMBL" id="MORL01000001">
    <property type="protein sequence ID" value="OIN61088.1"/>
    <property type="molecule type" value="Genomic_DNA"/>
</dbReference>
<keyword evidence="2" id="KW-1185">Reference proteome</keyword>
<proteinExistence type="predicted"/>
<organism evidence="1 2">
    <name type="scientific">Arsenicibacter rosenii</name>
    <dbReference type="NCBI Taxonomy" id="1750698"/>
    <lineage>
        <taxon>Bacteria</taxon>
        <taxon>Pseudomonadati</taxon>
        <taxon>Bacteroidota</taxon>
        <taxon>Cytophagia</taxon>
        <taxon>Cytophagales</taxon>
        <taxon>Spirosomataceae</taxon>
        <taxon>Arsenicibacter</taxon>
    </lineage>
</organism>
<dbReference type="Gene3D" id="3.90.930.1">
    <property type="match status" value="1"/>
</dbReference>
<sequence length="164" mass="18737">MDIQTPGLESVHQTYTYQGVPFTGIVVSRFPSGAIQSKAAYAVGEPDGISQQWYENGRTAEIRYYHKGRKTGHHLAWWPNGKRRFDYTFERDIPVGHHQNWYPTGRRFSSFHYDAEGHEAGLQQMWFESGQVKANYEMRNGRRYGLLGAKGCMGENTTNGLKNG</sequence>
<gene>
    <name evidence="1" type="ORF">BLX24_03200</name>
</gene>
<evidence type="ECO:0008006" key="3">
    <source>
        <dbReference type="Google" id="ProtNLM"/>
    </source>
</evidence>
<dbReference type="AlphaFoldDB" id="A0A1S2VT52"/>
<dbReference type="Proteomes" id="UP000181790">
    <property type="component" value="Unassembled WGS sequence"/>
</dbReference>